<keyword evidence="3" id="KW-0050">Antiport</keyword>
<feature type="transmembrane region" description="Helical" evidence="8">
    <location>
        <begin position="315"/>
        <end position="339"/>
    </location>
</feature>
<feature type="transmembrane region" description="Helical" evidence="8">
    <location>
        <begin position="197"/>
        <end position="217"/>
    </location>
</feature>
<comment type="subcellular location">
    <subcellularLocation>
        <location evidence="1">Membrane</location>
        <topology evidence="1">Multi-pass membrane protein</topology>
    </subcellularLocation>
</comment>
<accession>M7NKN0</accession>
<dbReference type="Gene3D" id="1.20.1530.20">
    <property type="match status" value="1"/>
</dbReference>
<feature type="transmembrane region" description="Helical" evidence="8">
    <location>
        <begin position="137"/>
        <end position="160"/>
    </location>
</feature>
<feature type="domain" description="UspA" evidence="9">
    <location>
        <begin position="452"/>
        <end position="577"/>
    </location>
</feature>
<dbReference type="EMBL" id="AODQ01000062">
    <property type="protein sequence ID" value="EMR02330.1"/>
    <property type="molecule type" value="Genomic_DNA"/>
</dbReference>
<evidence type="ECO:0000256" key="4">
    <source>
        <dbReference type="ARBA" id="ARBA00022692"/>
    </source>
</evidence>
<dbReference type="Gene3D" id="3.40.50.620">
    <property type="entry name" value="HUPs"/>
    <property type="match status" value="1"/>
</dbReference>
<feature type="transmembrane region" description="Helical" evidence="8">
    <location>
        <begin position="407"/>
        <end position="426"/>
    </location>
</feature>
<keyword evidence="6" id="KW-0406">Ion transport</keyword>
<feature type="domain" description="Cation/H+ exchanger transmembrane" evidence="10">
    <location>
        <begin position="65"/>
        <end position="427"/>
    </location>
</feature>
<evidence type="ECO:0000259" key="9">
    <source>
        <dbReference type="Pfam" id="PF00582"/>
    </source>
</evidence>
<feature type="transmembrane region" description="Helical" evidence="8">
    <location>
        <begin position="345"/>
        <end position="367"/>
    </location>
</feature>
<dbReference type="GO" id="GO:0016020">
    <property type="term" value="C:membrane"/>
    <property type="evidence" value="ECO:0007669"/>
    <property type="project" value="UniProtKB-SubCell"/>
</dbReference>
<evidence type="ECO:0000313" key="12">
    <source>
        <dbReference type="Proteomes" id="UP000011910"/>
    </source>
</evidence>
<dbReference type="STRING" id="1279009.ADICEAN_02528"/>
<feature type="transmembrane region" description="Helical" evidence="8">
    <location>
        <begin position="166"/>
        <end position="185"/>
    </location>
</feature>
<reference evidence="11 12" key="1">
    <citation type="journal article" date="2013" name="Genome Announc.">
        <title>Draft Genome Sequence of Cesiribacter andamanensis Strain AMV16T, Isolated from a Soil Sample from a Mud Volcano in the Andaman Islands, India.</title>
        <authorList>
            <person name="Shivaji S."/>
            <person name="Ara S."/>
            <person name="Begum Z."/>
            <person name="Srinivas T.N."/>
            <person name="Singh A."/>
            <person name="Kumar Pinnaka A."/>
        </authorList>
    </citation>
    <scope>NUCLEOTIDE SEQUENCE [LARGE SCALE GENOMIC DNA]</scope>
    <source>
        <strain evidence="11 12">AMV16</strain>
    </source>
</reference>
<comment type="caution">
    <text evidence="11">The sequence shown here is derived from an EMBL/GenBank/DDBJ whole genome shotgun (WGS) entry which is preliminary data.</text>
</comment>
<feature type="transmembrane region" description="Helical" evidence="8">
    <location>
        <begin position="229"/>
        <end position="252"/>
    </location>
</feature>
<keyword evidence="5 8" id="KW-1133">Transmembrane helix</keyword>
<proteinExistence type="predicted"/>
<dbReference type="PATRIC" id="fig|1279009.4.peg.2564"/>
<evidence type="ECO:0000256" key="6">
    <source>
        <dbReference type="ARBA" id="ARBA00023065"/>
    </source>
</evidence>
<evidence type="ECO:0000256" key="3">
    <source>
        <dbReference type="ARBA" id="ARBA00022449"/>
    </source>
</evidence>
<dbReference type="CDD" id="cd00293">
    <property type="entry name" value="USP-like"/>
    <property type="match status" value="1"/>
</dbReference>
<keyword evidence="4 8" id="KW-0812">Transmembrane</keyword>
<name>M7NKN0_9BACT</name>
<feature type="transmembrane region" description="Helical" evidence="8">
    <location>
        <begin position="81"/>
        <end position="100"/>
    </location>
</feature>
<dbReference type="InterPro" id="IPR014729">
    <property type="entry name" value="Rossmann-like_a/b/a_fold"/>
</dbReference>
<keyword evidence="2" id="KW-0813">Transport</keyword>
<organism evidence="11 12">
    <name type="scientific">Cesiribacter andamanensis AMV16</name>
    <dbReference type="NCBI Taxonomy" id="1279009"/>
    <lineage>
        <taxon>Bacteria</taxon>
        <taxon>Pseudomonadati</taxon>
        <taxon>Bacteroidota</taxon>
        <taxon>Cytophagia</taxon>
        <taxon>Cytophagales</taxon>
        <taxon>Cesiribacteraceae</taxon>
        <taxon>Cesiribacter</taxon>
    </lineage>
</organism>
<feature type="transmembrane region" description="Helical" evidence="8">
    <location>
        <begin position="53"/>
        <end position="74"/>
    </location>
</feature>
<keyword evidence="7 8" id="KW-0472">Membrane</keyword>
<evidence type="ECO:0000256" key="2">
    <source>
        <dbReference type="ARBA" id="ARBA00022448"/>
    </source>
</evidence>
<dbReference type="Proteomes" id="UP000011910">
    <property type="component" value="Unassembled WGS sequence"/>
</dbReference>
<dbReference type="Pfam" id="PF00582">
    <property type="entry name" value="Usp"/>
    <property type="match status" value="1"/>
</dbReference>
<protein>
    <submittedName>
        <fullName evidence="11">K(+)/H(+) antiporter</fullName>
    </submittedName>
</protein>
<gene>
    <name evidence="11" type="primary">kefC_2</name>
    <name evidence="11" type="ORF">ADICEAN_02528</name>
</gene>
<dbReference type="Pfam" id="PF00999">
    <property type="entry name" value="Na_H_Exchanger"/>
    <property type="match status" value="1"/>
</dbReference>
<feature type="transmembrane region" description="Helical" evidence="8">
    <location>
        <begin position="264"/>
        <end position="281"/>
    </location>
</feature>
<dbReference type="AlphaFoldDB" id="M7NKN0"/>
<evidence type="ECO:0000256" key="8">
    <source>
        <dbReference type="SAM" id="Phobius"/>
    </source>
</evidence>
<dbReference type="SUPFAM" id="SSF52402">
    <property type="entry name" value="Adenine nucleotide alpha hydrolases-like"/>
    <property type="match status" value="1"/>
</dbReference>
<keyword evidence="12" id="KW-1185">Reference proteome</keyword>
<sequence>MTGAVPAGFTLWHLPQPGLPAGCRSGKNFLRTSFTDTMDKFLELLQHEFERPFQNSVLIFSIILLIILLAPIALRNLRIPGIIGLILSGVIIGPHGLNMIEQNSAVVLFSTIGLLYIMFIAGLELDLKEFSKNRHKSLFFGFLTFIFPLAIGLPVCMYLLDYGFLTSLLTASMFATHTLVAYPIVSRMGVSKNEAVAITVGGTILTDTAVLIILAIVTGSASGGLTSALWIRLGISFTIFILFVLLVIPPITRWFFKRWEDEKHTHYIYVLFVVFLCAFVAELASLEPILGAFAAGLVLNKYIPHTSPLMNRIEFVGNSLFIPFFLISVGMLVDISVLLSGPMALIVAATLTVVSLAGKWIAAYLTALFLKYSPAQRNVIFGLSSAHAAATLAVILVGYRIDIIDEAILNGTVILILITCLVASFVTENAGKAMALQEDMMDPSTSMRHEERLLVPISNPVTMERLVDFALTIKNPVYASPIVGLAVVEDDEKAQLKLAESRKILDKAITHAVSADQHIEVIATIDQNVSDGIKRVTKEIAATDIVLGSSPQASLSDMFFGNTIQNLIHSTSLELLIYNPSLPLNVHKTIRVICPRHSEREWGFEGWMEKVMRLSSSLTLTTTFYCSKSTYDHILDYLKEHKLSNAVTHVAFENWDEFLTLAREFDENDMVVVVTPRKGSISYKPAIESVSTKLGRHLRHHSYLIICPKVADSGDYPEFL</sequence>
<feature type="transmembrane region" description="Helical" evidence="8">
    <location>
        <begin position="106"/>
        <end position="125"/>
    </location>
</feature>
<evidence type="ECO:0000259" key="10">
    <source>
        <dbReference type="Pfam" id="PF00999"/>
    </source>
</evidence>
<dbReference type="InterPro" id="IPR006153">
    <property type="entry name" value="Cation/H_exchanger_TM"/>
</dbReference>
<dbReference type="GO" id="GO:1902600">
    <property type="term" value="P:proton transmembrane transport"/>
    <property type="evidence" value="ECO:0007669"/>
    <property type="project" value="InterPro"/>
</dbReference>
<dbReference type="InterPro" id="IPR006016">
    <property type="entry name" value="UspA"/>
</dbReference>
<feature type="transmembrane region" description="Helical" evidence="8">
    <location>
        <begin position="379"/>
        <end position="401"/>
    </location>
</feature>
<evidence type="ECO:0000256" key="7">
    <source>
        <dbReference type="ARBA" id="ARBA00023136"/>
    </source>
</evidence>
<dbReference type="eggNOG" id="COG0475">
    <property type="taxonomic scope" value="Bacteria"/>
</dbReference>
<dbReference type="InterPro" id="IPR038770">
    <property type="entry name" value="Na+/solute_symporter_sf"/>
</dbReference>
<evidence type="ECO:0000313" key="11">
    <source>
        <dbReference type="EMBL" id="EMR02330.1"/>
    </source>
</evidence>
<dbReference type="PANTHER" id="PTHR43562:SF4">
    <property type="entry name" value="NA(+)_H(+) ANTIPORTER NHAS5"/>
    <property type="match status" value="1"/>
</dbReference>
<evidence type="ECO:0000256" key="5">
    <source>
        <dbReference type="ARBA" id="ARBA00022989"/>
    </source>
</evidence>
<dbReference type="PANTHER" id="PTHR43562">
    <property type="entry name" value="NAPA-TYPE SODIUM/HYDROGEN ANTIPORTER"/>
    <property type="match status" value="1"/>
</dbReference>
<dbReference type="GO" id="GO:0015297">
    <property type="term" value="F:antiporter activity"/>
    <property type="evidence" value="ECO:0007669"/>
    <property type="project" value="UniProtKB-KW"/>
</dbReference>
<evidence type="ECO:0000256" key="1">
    <source>
        <dbReference type="ARBA" id="ARBA00004141"/>
    </source>
</evidence>